<comment type="subunit">
    <text evidence="8">Monomer. Part of the FGAM synthase complex composed of 1 PurL, 1 PurQ and 2 PurS subunits.</text>
</comment>
<dbReference type="GO" id="GO:0005737">
    <property type="term" value="C:cytoplasm"/>
    <property type="evidence" value="ECO:0007669"/>
    <property type="project" value="UniProtKB-SubCell"/>
</dbReference>
<keyword evidence="2 8" id="KW-0436">Ligase</keyword>
<evidence type="ECO:0000256" key="2">
    <source>
        <dbReference type="ARBA" id="ARBA00022598"/>
    </source>
</evidence>
<feature type="binding site" evidence="8">
    <location>
        <position position="550"/>
    </location>
    <ligand>
        <name>substrate</name>
    </ligand>
</feature>
<feature type="binding site" evidence="8">
    <location>
        <position position="510"/>
    </location>
    <ligand>
        <name>ATP</name>
        <dbReference type="ChEBI" id="CHEBI:30616"/>
    </ligand>
</feature>
<dbReference type="InterPro" id="IPR041609">
    <property type="entry name" value="PurL_linker"/>
</dbReference>
<feature type="binding site" evidence="8">
    <location>
        <begin position="325"/>
        <end position="327"/>
    </location>
    <ligand>
        <name>substrate</name>
    </ligand>
</feature>
<feature type="binding site" evidence="8">
    <location>
        <position position="281"/>
    </location>
    <ligand>
        <name>Mg(2+)</name>
        <dbReference type="ChEBI" id="CHEBI:18420"/>
        <label>2</label>
    </ligand>
</feature>
<dbReference type="InterPro" id="IPR016188">
    <property type="entry name" value="PurM-like_N"/>
</dbReference>
<feature type="active site" description="Proton acceptor" evidence="8">
    <location>
        <position position="105"/>
    </location>
</feature>
<evidence type="ECO:0000313" key="13">
    <source>
        <dbReference type="EMBL" id="PWK90416.1"/>
    </source>
</evidence>
<dbReference type="InterPro" id="IPR010074">
    <property type="entry name" value="PRibForGlyAmidine_synth_PurL"/>
</dbReference>
<protein>
    <recommendedName>
        <fullName evidence="8">Phosphoribosylformylglycinamidine synthase subunit PurL</fullName>
        <shortName evidence="8">FGAM synthase</shortName>
        <ecNumber evidence="8">6.3.5.3</ecNumber>
    </recommendedName>
    <alternativeName>
        <fullName evidence="8">Formylglycinamide ribonucleotide amidotransferase subunit II</fullName>
        <shortName evidence="8">FGAR amidotransferase II</shortName>
        <shortName evidence="8">FGAR-AT II</shortName>
    </alternativeName>
    <alternativeName>
        <fullName evidence="8">Glutamine amidotransferase PurL</fullName>
    </alternativeName>
    <alternativeName>
        <fullName evidence="8">Phosphoribosylformylglycinamidine synthase subunit II</fullName>
    </alternativeName>
</protein>
<dbReference type="Pfam" id="PF02769">
    <property type="entry name" value="AIRS_C"/>
    <property type="match status" value="2"/>
</dbReference>
<feature type="domain" description="PurM-like N-terminal" evidence="10">
    <location>
        <begin position="454"/>
        <end position="572"/>
    </location>
</feature>
<dbReference type="OrthoDB" id="9804441at2"/>
<comment type="function">
    <text evidence="8">Part of the phosphoribosylformylglycinamidine synthase complex involved in the purines biosynthetic pathway. Catalyzes the ATP-dependent conversion of formylglycinamide ribonucleotide (FGAR) and glutamine to yield formylglycinamidine ribonucleotide (FGAM) and glutamate. The FGAM synthase complex is composed of three subunits. PurQ produces an ammonia molecule by converting glutamine to glutamate. PurL transfers the ammonia molecule to FGAR to form FGAM in an ATP-dependent manner. PurS interacts with PurQ and PurL and is thought to assist in the transfer of the ammonia molecule from PurQ to PurL.</text>
</comment>
<dbReference type="GO" id="GO:0006189">
    <property type="term" value="P:'de novo' IMP biosynthetic process"/>
    <property type="evidence" value="ECO:0007669"/>
    <property type="project" value="UniProtKB-UniRule"/>
</dbReference>
<dbReference type="SUPFAM" id="SSF56042">
    <property type="entry name" value="PurM C-terminal domain-like"/>
    <property type="match status" value="2"/>
</dbReference>
<feature type="region of interest" description="Disordered" evidence="9">
    <location>
        <begin position="390"/>
        <end position="411"/>
    </location>
</feature>
<evidence type="ECO:0000313" key="14">
    <source>
        <dbReference type="EMBL" id="RAS68362.1"/>
    </source>
</evidence>
<evidence type="ECO:0000256" key="7">
    <source>
        <dbReference type="ARBA" id="ARBA00022842"/>
    </source>
</evidence>
<dbReference type="NCBIfam" id="TIGR01736">
    <property type="entry name" value="FGAM_synth_II"/>
    <property type="match status" value="1"/>
</dbReference>
<sequence length="750" mass="80408">MIDTVKNAENTPDQEQPYRELGLKDDEYARIREILQRRPTDAELAMYSVMWSEHCSYKSSKVHLKYFGETTTDEMRSKMLAGIGENAGVVDVGDGWAVTFKVESHNHPSYVEPYQGAATGVGGIVRDILAMGARPLAVMDPLRFGRPDAADTRRVLPGIVAGVGGYGNCLGLPNIGGEVVFDESYQGNPLVNALCVGAMRVEDLHLAHASGTGNKVILYGARTGLDGIGGVSVLASETFDDSAGKRKKLPSVQVGDPFTEKVLIECSLELFEKGIVVGIQDLGGAGLSCATSELASAGDGGMHVYLERVPLRATGMTPAEILSSESQERMCAVVEPGNVEAFMEVCRKWDVIATEIGEVTDGDRLVITYHGEVVVDVPPRTVAHEGPVYHRPIQRPADQDELQANTPDSLPRPENLLELVKTMAASPNLASKKWVTQQYDRYVRGNTVLAQPSDGGMIRIDEETHRGVALSTDCNGRYTKLDPYEGAKLALAEAYRNVAATGATPVAVTNCLNFGSPEDPGVMWQFEQAVKGLADGCAELGIPVTGGNVSFYNQTGSTAILPTPVVGVLGVIDDVRRRIPTGIGAEAGETLLLLGETREEFGGSEWAHHVHGHLGGLPPKVDLQREKLLGQVLVAGSRDGMVSAAHDLSEGGLAQALVETCLIGETGARVFLEGDLFTALFSESAGRVLVAVPRTEEQRFTDMCTARALPWRKVGVVDPESNALEIQGLGELPLDELREAWEGTLPALFD</sequence>
<dbReference type="GO" id="GO:0005524">
    <property type="term" value="F:ATP binding"/>
    <property type="evidence" value="ECO:0007669"/>
    <property type="project" value="UniProtKB-UniRule"/>
</dbReference>
<evidence type="ECO:0000256" key="3">
    <source>
        <dbReference type="ARBA" id="ARBA00022723"/>
    </source>
</evidence>
<evidence type="ECO:0000256" key="6">
    <source>
        <dbReference type="ARBA" id="ARBA00022840"/>
    </source>
</evidence>
<feature type="domain" description="PurM-like C-terminal" evidence="11">
    <location>
        <begin position="586"/>
        <end position="721"/>
    </location>
</feature>
<keyword evidence="1 8" id="KW-0963">Cytoplasm</keyword>
<dbReference type="InterPro" id="IPR036921">
    <property type="entry name" value="PurM-like_N_sf"/>
</dbReference>
<proteinExistence type="inferred from homology"/>
<feature type="active site" evidence="8">
    <location>
        <position position="54"/>
    </location>
</feature>
<name>A0A316ICY7_9PSEU</name>
<feature type="binding site" evidence="8">
    <location>
        <position position="548"/>
    </location>
    <ligand>
        <name>Mg(2+)</name>
        <dbReference type="ChEBI" id="CHEBI:18420"/>
        <label>1</label>
    </ligand>
</feature>
<comment type="similarity">
    <text evidence="8">Belongs to the FGAMS family.</text>
</comment>
<keyword evidence="5 8" id="KW-0658">Purine biosynthesis</keyword>
<dbReference type="GO" id="GO:0004642">
    <property type="term" value="F:phosphoribosylformylglycinamidine synthase activity"/>
    <property type="evidence" value="ECO:0007669"/>
    <property type="project" value="UniProtKB-UniRule"/>
</dbReference>
<dbReference type="SUPFAM" id="SSF55326">
    <property type="entry name" value="PurM N-terminal domain-like"/>
    <property type="match status" value="2"/>
</dbReference>
<comment type="pathway">
    <text evidence="8">Purine metabolism; IMP biosynthesis via de novo pathway; 5-amino-1-(5-phospho-D-ribosyl)imidazole from N(2)-formyl-N(1)-(5-phospho-D-ribosyl)glycinamide: step 1/2.</text>
</comment>
<dbReference type="FunFam" id="3.30.1330.10:FF:000004">
    <property type="entry name" value="Phosphoribosylformylglycinamidine synthase subunit PurL"/>
    <property type="match status" value="1"/>
</dbReference>
<keyword evidence="16" id="KW-1185">Reference proteome</keyword>
<comment type="subcellular location">
    <subcellularLocation>
        <location evidence="8">Cytoplasm</location>
    </subcellularLocation>
</comment>
<evidence type="ECO:0000259" key="12">
    <source>
        <dbReference type="Pfam" id="PF18072"/>
    </source>
</evidence>
<feature type="binding site" evidence="8">
    <location>
        <position position="101"/>
    </location>
    <ligand>
        <name>ATP</name>
        <dbReference type="ChEBI" id="CHEBI:30616"/>
    </ligand>
</feature>
<dbReference type="NCBIfam" id="NF002290">
    <property type="entry name" value="PRK01213.1"/>
    <property type="match status" value="1"/>
</dbReference>
<comment type="caution">
    <text evidence="13">The sequence shown here is derived from an EMBL/GenBank/DDBJ whole genome shotgun (WGS) entry which is preliminary data.</text>
</comment>
<dbReference type="Pfam" id="PF00586">
    <property type="entry name" value="AIRS"/>
    <property type="match status" value="2"/>
</dbReference>
<keyword evidence="6 8" id="KW-0067">ATP-binding</keyword>
<dbReference type="UniPathway" id="UPA00074">
    <property type="reaction ID" value="UER00128"/>
</dbReference>
<dbReference type="EMBL" id="QLTT01000002">
    <property type="protein sequence ID" value="RAS68362.1"/>
    <property type="molecule type" value="Genomic_DNA"/>
</dbReference>
<dbReference type="Proteomes" id="UP000246005">
    <property type="component" value="Unassembled WGS sequence"/>
</dbReference>
<accession>A0A316ICY7</accession>
<evidence type="ECO:0000256" key="4">
    <source>
        <dbReference type="ARBA" id="ARBA00022741"/>
    </source>
</evidence>
<evidence type="ECO:0000259" key="11">
    <source>
        <dbReference type="Pfam" id="PF02769"/>
    </source>
</evidence>
<comment type="caution">
    <text evidence="8">Lacks conserved residue(s) required for the propagation of feature annotation.</text>
</comment>
<evidence type="ECO:0000256" key="1">
    <source>
        <dbReference type="ARBA" id="ARBA00022490"/>
    </source>
</evidence>
<dbReference type="RefSeq" id="WP_109629388.1">
    <property type="nucleotide sequence ID" value="NZ_QGHB01000001.1"/>
</dbReference>
<dbReference type="AlphaFoldDB" id="A0A316ICY7"/>
<dbReference type="GO" id="GO:0000287">
    <property type="term" value="F:magnesium ion binding"/>
    <property type="evidence" value="ECO:0007669"/>
    <property type="project" value="UniProtKB-UniRule"/>
</dbReference>
<keyword evidence="4 8" id="KW-0547">Nucleotide-binding</keyword>
<feature type="binding site" evidence="8">
    <location>
        <position position="253"/>
    </location>
    <ligand>
        <name>substrate</name>
    </ligand>
</feature>
<evidence type="ECO:0000256" key="8">
    <source>
        <dbReference type="HAMAP-Rule" id="MF_00420"/>
    </source>
</evidence>
<dbReference type="PIRSF" id="PIRSF001587">
    <property type="entry name" value="FGAM_synthase_II"/>
    <property type="match status" value="1"/>
</dbReference>
<dbReference type="HAMAP" id="MF_00420">
    <property type="entry name" value="PurL_2"/>
    <property type="match status" value="1"/>
</dbReference>
<dbReference type="InterPro" id="IPR036676">
    <property type="entry name" value="PurM-like_C_sf"/>
</dbReference>
<evidence type="ECO:0000313" key="16">
    <source>
        <dbReference type="Proteomes" id="UP000248714"/>
    </source>
</evidence>
<dbReference type="EC" id="6.3.5.3" evidence="8"/>
<feature type="binding site" evidence="8">
    <location>
        <begin position="104"/>
        <end position="107"/>
    </location>
    <ligand>
        <name>substrate</name>
    </ligand>
</feature>
<dbReference type="PANTHER" id="PTHR43555">
    <property type="entry name" value="PHOSPHORIBOSYLFORMYLGLYCINAMIDINE SYNTHASE SUBUNIT PURL"/>
    <property type="match status" value="1"/>
</dbReference>
<keyword evidence="7 8" id="KW-0460">Magnesium</keyword>
<feature type="binding site" evidence="8">
    <location>
        <position position="126"/>
    </location>
    <ligand>
        <name>substrate</name>
    </ligand>
</feature>
<reference evidence="13 15" key="1">
    <citation type="submission" date="2018-05" db="EMBL/GenBank/DDBJ databases">
        <title>Genomic Encyclopedia of Type Strains, Phase IV (KMG-IV): sequencing the most valuable type-strain genomes for metagenomic binning, comparative biology and taxonomic classification.</title>
        <authorList>
            <person name="Goeker M."/>
        </authorList>
    </citation>
    <scope>NUCLEOTIDE SEQUENCE [LARGE SCALE GENOMIC DNA]</scope>
    <source>
        <strain evidence="14 16">DSM 45479</strain>
        <strain evidence="13 15">DSM 45480</strain>
    </source>
</reference>
<dbReference type="Gene3D" id="3.30.1330.10">
    <property type="entry name" value="PurM-like, N-terminal domain"/>
    <property type="match status" value="2"/>
</dbReference>
<feature type="domain" description="Phosphoribosylformylglycinamidine synthase linker" evidence="12">
    <location>
        <begin position="14"/>
        <end position="58"/>
    </location>
</feature>
<dbReference type="InterPro" id="IPR010918">
    <property type="entry name" value="PurM-like_C_dom"/>
</dbReference>
<dbReference type="PANTHER" id="PTHR43555:SF1">
    <property type="entry name" value="PHOSPHORIBOSYLFORMYLGLYCINAMIDINE SYNTHASE SUBUNIT PURL"/>
    <property type="match status" value="1"/>
</dbReference>
<dbReference type="Gene3D" id="3.90.650.10">
    <property type="entry name" value="PurM-like C-terminal domain"/>
    <property type="match status" value="2"/>
</dbReference>
<feature type="domain" description="PurM-like C-terminal" evidence="11">
    <location>
        <begin position="212"/>
        <end position="369"/>
    </location>
</feature>
<comment type="catalytic activity">
    <reaction evidence="8">
        <text>N(2)-formyl-N(1)-(5-phospho-beta-D-ribosyl)glycinamide + L-glutamine + ATP + H2O = 2-formamido-N(1)-(5-O-phospho-beta-D-ribosyl)acetamidine + L-glutamate + ADP + phosphate + H(+)</text>
        <dbReference type="Rhea" id="RHEA:17129"/>
        <dbReference type="ChEBI" id="CHEBI:15377"/>
        <dbReference type="ChEBI" id="CHEBI:15378"/>
        <dbReference type="ChEBI" id="CHEBI:29985"/>
        <dbReference type="ChEBI" id="CHEBI:30616"/>
        <dbReference type="ChEBI" id="CHEBI:43474"/>
        <dbReference type="ChEBI" id="CHEBI:58359"/>
        <dbReference type="ChEBI" id="CHEBI:147286"/>
        <dbReference type="ChEBI" id="CHEBI:147287"/>
        <dbReference type="ChEBI" id="CHEBI:456216"/>
        <dbReference type="EC" id="6.3.5.3"/>
    </reaction>
</comment>
<feature type="binding site" evidence="8">
    <location>
        <position position="103"/>
    </location>
    <ligand>
        <name>Mg(2+)</name>
        <dbReference type="ChEBI" id="CHEBI:18420"/>
        <label>1</label>
    </ligand>
</feature>
<evidence type="ECO:0000259" key="10">
    <source>
        <dbReference type="Pfam" id="PF00586"/>
    </source>
</evidence>
<evidence type="ECO:0000256" key="9">
    <source>
        <dbReference type="SAM" id="MobiDB-lite"/>
    </source>
</evidence>
<evidence type="ECO:0000256" key="5">
    <source>
        <dbReference type="ARBA" id="ARBA00022755"/>
    </source>
</evidence>
<dbReference type="CDD" id="cd02204">
    <property type="entry name" value="PurL_repeat2"/>
    <property type="match status" value="1"/>
</dbReference>
<feature type="binding site" evidence="8">
    <location>
        <position position="57"/>
    </location>
    <ligand>
        <name>ATP</name>
        <dbReference type="ChEBI" id="CHEBI:30616"/>
    </ligand>
</feature>
<dbReference type="Pfam" id="PF18072">
    <property type="entry name" value="FGAR-AT_linker"/>
    <property type="match status" value="1"/>
</dbReference>
<organism evidence="13 15">
    <name type="scientific">Lentzea atacamensis</name>
    <dbReference type="NCBI Taxonomy" id="531938"/>
    <lineage>
        <taxon>Bacteria</taxon>
        <taxon>Bacillati</taxon>
        <taxon>Actinomycetota</taxon>
        <taxon>Actinomycetes</taxon>
        <taxon>Pseudonocardiales</taxon>
        <taxon>Pseudonocardiaceae</taxon>
        <taxon>Lentzea</taxon>
    </lineage>
</organism>
<evidence type="ECO:0000313" key="15">
    <source>
        <dbReference type="Proteomes" id="UP000246005"/>
    </source>
</evidence>
<feature type="domain" description="PurM-like N-terminal" evidence="10">
    <location>
        <begin position="84"/>
        <end position="199"/>
    </location>
</feature>
<feature type="binding site" evidence="8">
    <location>
        <position position="547"/>
    </location>
    <ligand>
        <name>ATP</name>
        <dbReference type="ChEBI" id="CHEBI:30616"/>
    </ligand>
</feature>
<dbReference type="CDD" id="cd02203">
    <property type="entry name" value="PurL_repeat1"/>
    <property type="match status" value="1"/>
</dbReference>
<keyword evidence="3 8" id="KW-0479">Metal-binding</keyword>
<dbReference type="Proteomes" id="UP000248714">
    <property type="component" value="Unassembled WGS sequence"/>
</dbReference>
<gene>
    <name evidence="8" type="primary">purL</name>
    <name evidence="14" type="ORF">C8D87_102427</name>
    <name evidence="13" type="ORF">C8D88_101432</name>
</gene>
<feature type="binding site" evidence="8">
    <location>
        <position position="127"/>
    </location>
    <ligand>
        <name>Mg(2+)</name>
        <dbReference type="ChEBI" id="CHEBI:18420"/>
        <label>2</label>
    </ligand>
</feature>
<dbReference type="EMBL" id="QGHB01000001">
    <property type="protein sequence ID" value="PWK90416.1"/>
    <property type="molecule type" value="Genomic_DNA"/>
</dbReference>